<reference evidence="10 11" key="1">
    <citation type="journal article" date="2019" name="BMC Genomics">
        <title>Chromosome level assembly and comparative genome analysis confirm lager-brewing yeasts originated from a single hybridization.</title>
        <authorList>
            <person name="Salazar A.N."/>
            <person name="Gorter de Vries A.R."/>
            <person name="van den Broek M."/>
            <person name="Brouwers N."/>
            <person name="de la Torre Cortes P."/>
            <person name="Kuijpers N.G.A."/>
            <person name="Daran J.G."/>
            <person name="Abeel T."/>
        </authorList>
    </citation>
    <scope>NUCLEOTIDE SEQUENCE [LARGE SCALE GENOMIC DNA]</scope>
    <source>
        <strain evidence="10 11">CBS 1483</strain>
    </source>
</reference>
<evidence type="ECO:0000313" key="11">
    <source>
        <dbReference type="Proteomes" id="UP000501346"/>
    </source>
</evidence>
<protein>
    <recommendedName>
        <fullName evidence="12">Intramembrane protease</fullName>
    </recommendedName>
</protein>
<evidence type="ECO:0000256" key="7">
    <source>
        <dbReference type="ARBA" id="ARBA00023136"/>
    </source>
</evidence>
<feature type="transmembrane region" description="Helical" evidence="9">
    <location>
        <begin position="303"/>
        <end position="323"/>
    </location>
</feature>
<dbReference type="SMART" id="SM00730">
    <property type="entry name" value="PSN"/>
    <property type="match status" value="1"/>
</dbReference>
<dbReference type="GO" id="GO:0006465">
    <property type="term" value="P:signal peptide processing"/>
    <property type="evidence" value="ECO:0007669"/>
    <property type="project" value="TreeGrafter"/>
</dbReference>
<dbReference type="Pfam" id="PF04258">
    <property type="entry name" value="Peptidase_A22B"/>
    <property type="match status" value="1"/>
</dbReference>
<feature type="region of interest" description="Disordered" evidence="8">
    <location>
        <begin position="555"/>
        <end position="587"/>
    </location>
</feature>
<keyword evidence="7 9" id="KW-0472">Membrane</keyword>
<evidence type="ECO:0000256" key="1">
    <source>
        <dbReference type="ARBA" id="ARBA00004477"/>
    </source>
</evidence>
<dbReference type="EMBL" id="CP049008">
    <property type="protein sequence ID" value="QID86354.1"/>
    <property type="molecule type" value="Genomic_DNA"/>
</dbReference>
<evidence type="ECO:0000256" key="4">
    <source>
        <dbReference type="ARBA" id="ARBA00022801"/>
    </source>
</evidence>
<sequence length="587" mass="67681">MNKYLNSVVDHFSEWSSRIFRANSSSTSQGASNKELEEVFEKINAIVENHNNGLATTFDKISYRVAHKITHLVESHSLAFNYATLVLIASALVVIGSFTSISSIPFTALPPTREHPLFDPTDFDVDHDCHVIYHENDEDKKKKKKSKKFFDMMDEKHAIILPLTSGCTLLALYFVIKKLHLNWLRYVVKILNFNITLLNIPAGTFVYSYFLNSFSRNISHMTSWNPLTVLPRYRVTIADDNDDLNKIGGFVTNLNYKDGLTNSAVHQKTLTEIEKDHWMKHFYRRELIKPKDVKSKRQISNIYLNNALIVSFVLSVVATVYFYLSPNNWLISNAVSMNMAIWSISQLKLKNLKSGALILIALFFYDIYFVFGTDVMVTVATNLDIPVKLSLPVKFNTAQNSFNFSMLGLGDIALPGMFIAMCYKYDIWKWHLDHDDTEFHFLNWSYIGKYFITAIISYVAALISTMVSLSLFNTSQPALLYIVPSLLISTIMVACWNKDFKQFWNFQYDTIEMDENSKKTVEKKEDSMTYSTFILSEYYDDADKYALFVDDLNENNDEDEEFVQDEDLNDSSEEELSEYDLSDDEFS</sequence>
<feature type="transmembrane region" description="Helical" evidence="9">
    <location>
        <begin position="158"/>
        <end position="176"/>
    </location>
</feature>
<dbReference type="AlphaFoldDB" id="A0A6C1ECK8"/>
<evidence type="ECO:0008006" key="12">
    <source>
        <dbReference type="Google" id="ProtNLM"/>
    </source>
</evidence>
<dbReference type="InterPro" id="IPR006639">
    <property type="entry name" value="Preselin/SPP"/>
</dbReference>
<dbReference type="GO" id="GO:0098554">
    <property type="term" value="C:cytoplasmic side of endoplasmic reticulum membrane"/>
    <property type="evidence" value="ECO:0007669"/>
    <property type="project" value="TreeGrafter"/>
</dbReference>
<dbReference type="Proteomes" id="UP000501346">
    <property type="component" value="Chromosome SeXI"/>
</dbReference>
<comment type="subcellular location">
    <subcellularLocation>
        <location evidence="1">Endoplasmic reticulum membrane</location>
        <topology evidence="1">Multi-pass membrane protein</topology>
    </subcellularLocation>
</comment>
<keyword evidence="5" id="KW-0256">Endoplasmic reticulum</keyword>
<evidence type="ECO:0000256" key="9">
    <source>
        <dbReference type="SAM" id="Phobius"/>
    </source>
</evidence>
<evidence type="ECO:0000256" key="8">
    <source>
        <dbReference type="SAM" id="MobiDB-lite"/>
    </source>
</evidence>
<comment type="similarity">
    <text evidence="2">Belongs to the peptidase A22B family.</text>
</comment>
<dbReference type="GO" id="GO:0033619">
    <property type="term" value="P:membrane protein proteolysis"/>
    <property type="evidence" value="ECO:0007669"/>
    <property type="project" value="TreeGrafter"/>
</dbReference>
<keyword evidence="6 9" id="KW-1133">Transmembrane helix</keyword>
<name>A0A6C1ECK8_SACPS</name>
<evidence type="ECO:0000256" key="3">
    <source>
        <dbReference type="ARBA" id="ARBA00022692"/>
    </source>
</evidence>
<feature type="transmembrane region" description="Helical" evidence="9">
    <location>
        <begin position="357"/>
        <end position="381"/>
    </location>
</feature>
<gene>
    <name evidence="10" type="ORF">GRS66_008978</name>
</gene>
<evidence type="ECO:0000256" key="2">
    <source>
        <dbReference type="ARBA" id="ARBA00006859"/>
    </source>
</evidence>
<evidence type="ECO:0000313" key="10">
    <source>
        <dbReference type="EMBL" id="QID86354.1"/>
    </source>
</evidence>
<keyword evidence="11" id="KW-1185">Reference proteome</keyword>
<organism evidence="10 11">
    <name type="scientific">Saccharomyces pastorianus</name>
    <name type="common">Lager yeast</name>
    <name type="synonym">Saccharomyces cerevisiae x Saccharomyces eubayanus</name>
    <dbReference type="NCBI Taxonomy" id="27292"/>
    <lineage>
        <taxon>Eukaryota</taxon>
        <taxon>Fungi</taxon>
        <taxon>Dikarya</taxon>
        <taxon>Ascomycota</taxon>
        <taxon>Saccharomycotina</taxon>
        <taxon>Saccharomycetes</taxon>
        <taxon>Saccharomycetales</taxon>
        <taxon>Saccharomycetaceae</taxon>
        <taxon>Saccharomyces</taxon>
    </lineage>
</organism>
<dbReference type="GO" id="GO:0098553">
    <property type="term" value="C:lumenal side of endoplasmic reticulum membrane"/>
    <property type="evidence" value="ECO:0007669"/>
    <property type="project" value="TreeGrafter"/>
</dbReference>
<keyword evidence="4" id="KW-0378">Hydrolase</keyword>
<dbReference type="PANTHER" id="PTHR12174:SF23">
    <property type="entry name" value="MINOR HISTOCOMPATIBILITY ANTIGEN H13"/>
    <property type="match status" value="1"/>
</dbReference>
<feature type="transmembrane region" description="Helical" evidence="9">
    <location>
        <begin position="478"/>
        <end position="496"/>
    </location>
</feature>
<dbReference type="OrthoDB" id="29661at2759"/>
<evidence type="ECO:0000256" key="6">
    <source>
        <dbReference type="ARBA" id="ARBA00022989"/>
    </source>
</evidence>
<feature type="transmembrane region" description="Helical" evidence="9">
    <location>
        <begin position="401"/>
        <end position="423"/>
    </location>
</feature>
<dbReference type="PANTHER" id="PTHR12174">
    <property type="entry name" value="SIGNAL PEPTIDE PEPTIDASE"/>
    <property type="match status" value="1"/>
</dbReference>
<evidence type="ECO:0000256" key="5">
    <source>
        <dbReference type="ARBA" id="ARBA00022824"/>
    </source>
</evidence>
<feature type="transmembrane region" description="Helical" evidence="9">
    <location>
        <begin position="450"/>
        <end position="472"/>
    </location>
</feature>
<accession>A0A6C1ECK8</accession>
<proteinExistence type="inferred from homology"/>
<feature type="transmembrane region" description="Helical" evidence="9">
    <location>
        <begin position="82"/>
        <end position="104"/>
    </location>
</feature>
<dbReference type="GO" id="GO:0042500">
    <property type="term" value="F:aspartic endopeptidase activity, intramembrane cleaving"/>
    <property type="evidence" value="ECO:0007669"/>
    <property type="project" value="InterPro"/>
</dbReference>
<dbReference type="InterPro" id="IPR007369">
    <property type="entry name" value="Peptidase_A22B_SPP"/>
</dbReference>
<keyword evidence="3 9" id="KW-0812">Transmembrane</keyword>